<keyword evidence="2" id="KW-1185">Reference proteome</keyword>
<evidence type="ECO:0000313" key="1">
    <source>
        <dbReference type="EMBL" id="MFC0349312.1"/>
    </source>
</evidence>
<dbReference type="RefSeq" id="WP_390210827.1">
    <property type="nucleotide sequence ID" value="NZ_JBHLXJ010000007.1"/>
</dbReference>
<organism evidence="1 2">
    <name type="scientific">Undibacterium danionis</name>
    <dbReference type="NCBI Taxonomy" id="1812100"/>
    <lineage>
        <taxon>Bacteria</taxon>
        <taxon>Pseudomonadati</taxon>
        <taxon>Pseudomonadota</taxon>
        <taxon>Betaproteobacteria</taxon>
        <taxon>Burkholderiales</taxon>
        <taxon>Oxalobacteraceae</taxon>
        <taxon>Undibacterium</taxon>
    </lineage>
</organism>
<accession>A0ABV6IBW1</accession>
<dbReference type="EMBL" id="JBHLXJ010000007">
    <property type="protein sequence ID" value="MFC0349312.1"/>
    <property type="molecule type" value="Genomic_DNA"/>
</dbReference>
<protein>
    <submittedName>
        <fullName evidence="1">Uncharacterized protein</fullName>
    </submittedName>
</protein>
<reference evidence="1 2" key="1">
    <citation type="submission" date="2024-09" db="EMBL/GenBank/DDBJ databases">
        <authorList>
            <person name="Sun Q."/>
            <person name="Mori K."/>
        </authorList>
    </citation>
    <scope>NUCLEOTIDE SEQUENCE [LARGE SCALE GENOMIC DNA]</scope>
    <source>
        <strain evidence="1 2">CCM 8677</strain>
    </source>
</reference>
<proteinExistence type="predicted"/>
<name>A0ABV6IBW1_9BURK</name>
<comment type="caution">
    <text evidence="1">The sequence shown here is derived from an EMBL/GenBank/DDBJ whole genome shotgun (WGS) entry which is preliminary data.</text>
</comment>
<gene>
    <name evidence="1" type="ORF">ACFFJH_05805</name>
</gene>
<sequence length="54" mass="6270">MIQMTLIELDSIRIELQHNDEFLMASGVVADHTALLKLRLKPEVAIEFEQLHIR</sequence>
<evidence type="ECO:0000313" key="2">
    <source>
        <dbReference type="Proteomes" id="UP001589844"/>
    </source>
</evidence>
<dbReference type="Proteomes" id="UP001589844">
    <property type="component" value="Unassembled WGS sequence"/>
</dbReference>